<reference evidence="2 3" key="1">
    <citation type="submission" date="2018-11" db="EMBL/GenBank/DDBJ databases">
        <title>Genome squencing of methanotrophic bacteria isolated from alkaline groundwater in Korea.</title>
        <authorList>
            <person name="Nguyen L.N."/>
        </authorList>
    </citation>
    <scope>NUCLEOTIDE SEQUENCE [LARGE SCALE GENOMIC DNA]</scope>
    <source>
        <strain evidence="2 3">GW6</strain>
    </source>
</reference>
<dbReference type="Proteomes" id="UP000273982">
    <property type="component" value="Chromosome"/>
</dbReference>
<proteinExistence type="predicted"/>
<organism evidence="2 3">
    <name type="scientific">Methylocystis rosea</name>
    <dbReference type="NCBI Taxonomy" id="173366"/>
    <lineage>
        <taxon>Bacteria</taxon>
        <taxon>Pseudomonadati</taxon>
        <taxon>Pseudomonadota</taxon>
        <taxon>Alphaproteobacteria</taxon>
        <taxon>Hyphomicrobiales</taxon>
        <taxon>Methylocystaceae</taxon>
        <taxon>Methylocystis</taxon>
    </lineage>
</organism>
<dbReference type="AlphaFoldDB" id="A0A3G8M5Q4"/>
<sequence length="97" mass="10276">MSEKLAPFAGLTLAALAAAIAWGATALAGDRCKATGAMGASIALHDQRKTVIGAIEDGKSIIVQRYGEDDHGRPWAYVASPGGKRLGWLYREFIRCS</sequence>
<gene>
    <name evidence="2" type="ORF">EHO51_08255</name>
</gene>
<feature type="signal peptide" evidence="1">
    <location>
        <begin position="1"/>
        <end position="28"/>
    </location>
</feature>
<dbReference type="KEGG" id="mros:EHO51_08255"/>
<feature type="chain" id="PRO_5018129454" evidence="1">
    <location>
        <begin position="29"/>
        <end position="97"/>
    </location>
</feature>
<name>A0A3G8M5Q4_9HYPH</name>
<dbReference type="RefSeq" id="WP_124738482.1">
    <property type="nucleotide sequence ID" value="NZ_CP034086.1"/>
</dbReference>
<evidence type="ECO:0000313" key="3">
    <source>
        <dbReference type="Proteomes" id="UP000273982"/>
    </source>
</evidence>
<protein>
    <submittedName>
        <fullName evidence="2">Peptide-binding protein</fullName>
    </submittedName>
</protein>
<keyword evidence="1" id="KW-0732">Signal</keyword>
<evidence type="ECO:0000256" key="1">
    <source>
        <dbReference type="SAM" id="SignalP"/>
    </source>
</evidence>
<dbReference type="EMBL" id="CP034086">
    <property type="protein sequence ID" value="AZG76715.1"/>
    <property type="molecule type" value="Genomic_DNA"/>
</dbReference>
<accession>A0A3G8M5Q4</accession>
<evidence type="ECO:0000313" key="2">
    <source>
        <dbReference type="EMBL" id="AZG76715.1"/>
    </source>
</evidence>